<gene>
    <name evidence="1" type="ORF">PQU94_12820</name>
</gene>
<organism evidence="1 2">
    <name type="scientific">Asticcacaulis currens</name>
    <dbReference type="NCBI Taxonomy" id="2984210"/>
    <lineage>
        <taxon>Bacteria</taxon>
        <taxon>Pseudomonadati</taxon>
        <taxon>Pseudomonadota</taxon>
        <taxon>Alphaproteobacteria</taxon>
        <taxon>Caulobacterales</taxon>
        <taxon>Caulobacteraceae</taxon>
        <taxon>Asticcacaulis</taxon>
    </lineage>
</organism>
<keyword evidence="2" id="KW-1185">Reference proteome</keyword>
<dbReference type="Proteomes" id="UP001216595">
    <property type="component" value="Unassembled WGS sequence"/>
</dbReference>
<comment type="caution">
    <text evidence="1">The sequence shown here is derived from an EMBL/GenBank/DDBJ whole genome shotgun (WGS) entry which is preliminary data.</text>
</comment>
<accession>A0ABT5IG43</accession>
<reference evidence="1 2" key="1">
    <citation type="submission" date="2023-01" db="EMBL/GenBank/DDBJ databases">
        <title>Novel species of the genus Asticcacaulis isolated from rivers.</title>
        <authorList>
            <person name="Lu H."/>
        </authorList>
    </citation>
    <scope>NUCLEOTIDE SEQUENCE [LARGE SCALE GENOMIC DNA]</scope>
    <source>
        <strain evidence="1 2">DXS10W</strain>
    </source>
</reference>
<evidence type="ECO:0000313" key="2">
    <source>
        <dbReference type="Proteomes" id="UP001216595"/>
    </source>
</evidence>
<proteinExistence type="predicted"/>
<evidence type="ECO:0000313" key="1">
    <source>
        <dbReference type="EMBL" id="MDC7695163.1"/>
    </source>
</evidence>
<dbReference type="RefSeq" id="WP_272741846.1">
    <property type="nucleotide sequence ID" value="NZ_JAQQKW010000007.1"/>
</dbReference>
<dbReference type="PROSITE" id="PS51257">
    <property type="entry name" value="PROKAR_LIPOPROTEIN"/>
    <property type="match status" value="1"/>
</dbReference>
<protein>
    <submittedName>
        <fullName evidence="1">Uncharacterized protein</fullName>
    </submittedName>
</protein>
<sequence length="49" mass="5378">MLSRFGYIVSKRALYLATGWLILFAAQLSVASCTPEPVTGYAVRISAER</sequence>
<dbReference type="EMBL" id="JAQQKW010000007">
    <property type="protein sequence ID" value="MDC7695163.1"/>
    <property type="molecule type" value="Genomic_DNA"/>
</dbReference>
<name>A0ABT5IG43_9CAUL</name>